<accession>A0A9D1P6D6</accession>
<evidence type="ECO:0000313" key="9">
    <source>
        <dbReference type="EMBL" id="HIV26811.1"/>
    </source>
</evidence>
<feature type="transmembrane region" description="Helical" evidence="7">
    <location>
        <begin position="260"/>
        <end position="279"/>
    </location>
</feature>
<comment type="similarity">
    <text evidence="7">Belongs to the binding-protein-dependent transport system permease family.</text>
</comment>
<comment type="caution">
    <text evidence="9">The sequence shown here is derived from an EMBL/GenBank/DDBJ whole genome shotgun (WGS) entry which is preliminary data.</text>
</comment>
<feature type="domain" description="ABC transmembrane type-1" evidence="8">
    <location>
        <begin position="76"/>
        <end position="279"/>
    </location>
</feature>
<gene>
    <name evidence="9" type="ORF">IAA64_02485</name>
</gene>
<feature type="transmembrane region" description="Helical" evidence="7">
    <location>
        <begin position="143"/>
        <end position="164"/>
    </location>
</feature>
<evidence type="ECO:0000256" key="2">
    <source>
        <dbReference type="ARBA" id="ARBA00022448"/>
    </source>
</evidence>
<dbReference type="InterPro" id="IPR035906">
    <property type="entry name" value="MetI-like_sf"/>
</dbReference>
<proteinExistence type="inferred from homology"/>
<protein>
    <submittedName>
        <fullName evidence="9">Carbohydrate ABC transporter permease</fullName>
    </submittedName>
</protein>
<dbReference type="EMBL" id="DVOT01000047">
    <property type="protein sequence ID" value="HIV26811.1"/>
    <property type="molecule type" value="Genomic_DNA"/>
</dbReference>
<feature type="transmembrane region" description="Helical" evidence="7">
    <location>
        <begin position="76"/>
        <end position="99"/>
    </location>
</feature>
<dbReference type="Gene3D" id="1.10.3720.10">
    <property type="entry name" value="MetI-like"/>
    <property type="match status" value="1"/>
</dbReference>
<reference evidence="9" key="2">
    <citation type="journal article" date="2021" name="PeerJ">
        <title>Extensive microbial diversity within the chicken gut microbiome revealed by metagenomics and culture.</title>
        <authorList>
            <person name="Gilroy R."/>
            <person name="Ravi A."/>
            <person name="Getino M."/>
            <person name="Pursley I."/>
            <person name="Horton D.L."/>
            <person name="Alikhan N.F."/>
            <person name="Baker D."/>
            <person name="Gharbi K."/>
            <person name="Hall N."/>
            <person name="Watson M."/>
            <person name="Adriaenssens E.M."/>
            <person name="Foster-Nyarko E."/>
            <person name="Jarju S."/>
            <person name="Secka A."/>
            <person name="Antonio M."/>
            <person name="Oren A."/>
            <person name="Chaudhuri R.R."/>
            <person name="La Ragione R."/>
            <person name="Hildebrand F."/>
            <person name="Pallen M.J."/>
        </authorList>
    </citation>
    <scope>NUCLEOTIDE SEQUENCE</scope>
    <source>
        <strain evidence="9">CHK183-6373</strain>
    </source>
</reference>
<feature type="transmembrane region" description="Helical" evidence="7">
    <location>
        <begin position="111"/>
        <end position="131"/>
    </location>
</feature>
<dbReference type="PANTHER" id="PTHR43744:SF9">
    <property type="entry name" value="POLYGALACTURONAN_RHAMNOGALACTURONAN TRANSPORT SYSTEM PERMEASE PROTEIN YTCP"/>
    <property type="match status" value="1"/>
</dbReference>
<dbReference type="SUPFAM" id="SSF161098">
    <property type="entry name" value="MetI-like"/>
    <property type="match status" value="1"/>
</dbReference>
<evidence type="ECO:0000259" key="8">
    <source>
        <dbReference type="PROSITE" id="PS50928"/>
    </source>
</evidence>
<dbReference type="GO" id="GO:0005886">
    <property type="term" value="C:plasma membrane"/>
    <property type="evidence" value="ECO:0007669"/>
    <property type="project" value="UniProtKB-SubCell"/>
</dbReference>
<dbReference type="GO" id="GO:0055085">
    <property type="term" value="P:transmembrane transport"/>
    <property type="evidence" value="ECO:0007669"/>
    <property type="project" value="InterPro"/>
</dbReference>
<sequence>MIRSKSFGSRLFDYANIAIMLLLVLVTFYPFWHVIMASFSDPNRLSAHTSVLLWPVGFSLGAYESVLNYRLIFSGYLNTLFIVLVGTALNVFFTLMAAYVISRRQLAIRRVLSLFIVFTMYFSGGLIPSYLLINNTLQLGNSLWALILPGAISTWNLLVMRTAFFSVPQSIEESAFLDGANDFVLLFRIIAPTIMSTISVIILFYAVGHWNSWFSASIYLRDRTKYPLQLVLREIIILSNVQEMTDASATDDMENLSVTIKYATILVATVPVLLVYPFLQRYFVKGVMIGAVKG</sequence>
<dbReference type="PROSITE" id="PS50928">
    <property type="entry name" value="ABC_TM1"/>
    <property type="match status" value="1"/>
</dbReference>
<reference evidence="9" key="1">
    <citation type="submission" date="2020-10" db="EMBL/GenBank/DDBJ databases">
        <authorList>
            <person name="Gilroy R."/>
        </authorList>
    </citation>
    <scope>NUCLEOTIDE SEQUENCE</scope>
    <source>
        <strain evidence="9">CHK183-6373</strain>
    </source>
</reference>
<evidence type="ECO:0000256" key="5">
    <source>
        <dbReference type="ARBA" id="ARBA00022989"/>
    </source>
</evidence>
<evidence type="ECO:0000256" key="1">
    <source>
        <dbReference type="ARBA" id="ARBA00004651"/>
    </source>
</evidence>
<dbReference type="AlphaFoldDB" id="A0A9D1P6D6"/>
<keyword evidence="6 7" id="KW-0472">Membrane</keyword>
<name>A0A9D1P6D6_9FIRM</name>
<keyword evidence="5 7" id="KW-1133">Transmembrane helix</keyword>
<feature type="transmembrane region" description="Helical" evidence="7">
    <location>
        <begin position="12"/>
        <end position="32"/>
    </location>
</feature>
<evidence type="ECO:0000256" key="6">
    <source>
        <dbReference type="ARBA" id="ARBA00023136"/>
    </source>
</evidence>
<evidence type="ECO:0000313" key="10">
    <source>
        <dbReference type="Proteomes" id="UP000886884"/>
    </source>
</evidence>
<evidence type="ECO:0000256" key="3">
    <source>
        <dbReference type="ARBA" id="ARBA00022475"/>
    </source>
</evidence>
<evidence type="ECO:0000256" key="4">
    <source>
        <dbReference type="ARBA" id="ARBA00022692"/>
    </source>
</evidence>
<keyword evidence="2 7" id="KW-0813">Transport</keyword>
<feature type="transmembrane region" description="Helical" evidence="7">
    <location>
        <begin position="185"/>
        <end position="207"/>
    </location>
</feature>
<evidence type="ECO:0000256" key="7">
    <source>
        <dbReference type="RuleBase" id="RU363032"/>
    </source>
</evidence>
<organism evidence="9 10">
    <name type="scientific">Candidatus Ornithocaccomicrobium faecavium</name>
    <dbReference type="NCBI Taxonomy" id="2840890"/>
    <lineage>
        <taxon>Bacteria</taxon>
        <taxon>Bacillati</taxon>
        <taxon>Bacillota</taxon>
        <taxon>Clostridia</taxon>
        <taxon>Candidatus Ornithocaccomicrobium</taxon>
    </lineage>
</organism>
<dbReference type="Pfam" id="PF00528">
    <property type="entry name" value="BPD_transp_1"/>
    <property type="match status" value="1"/>
</dbReference>
<dbReference type="CDD" id="cd06261">
    <property type="entry name" value="TM_PBP2"/>
    <property type="match status" value="1"/>
</dbReference>
<comment type="subcellular location">
    <subcellularLocation>
        <location evidence="1 7">Cell membrane</location>
        <topology evidence="1 7">Multi-pass membrane protein</topology>
    </subcellularLocation>
</comment>
<dbReference type="Proteomes" id="UP000886884">
    <property type="component" value="Unassembled WGS sequence"/>
</dbReference>
<dbReference type="InterPro" id="IPR000515">
    <property type="entry name" value="MetI-like"/>
</dbReference>
<dbReference type="PANTHER" id="PTHR43744">
    <property type="entry name" value="ABC TRANSPORTER PERMEASE PROTEIN MG189-RELATED-RELATED"/>
    <property type="match status" value="1"/>
</dbReference>
<keyword evidence="3" id="KW-1003">Cell membrane</keyword>
<keyword evidence="4 7" id="KW-0812">Transmembrane</keyword>